<dbReference type="EMBL" id="JAJVCN010000003">
    <property type="protein sequence ID" value="MCE7007627.1"/>
    <property type="molecule type" value="Genomic_DNA"/>
</dbReference>
<gene>
    <name evidence="2" type="ORF">LWC34_33110</name>
</gene>
<sequence>MSDSAAELLGDLGQLRRKVRRDRRGYWFPLMLFAVLILLTPLCYWALSARYDGIPLVATGSSTIWSDGDSVVMWYWTIGLILCIEASAWWYRRRGVMVGVEGRMGGYRLVAAAVPLALLFGGRFLELTAWTHWDISLSARPDILEPIMIGSAIVAGAAALVGVRWKRLWMAGMIVAAVFAMLALSAIAVVLLRGLVPLLIIAGALAVLAWLERSPLLAVIAVLFGAAITHANTVGLGRLFGLDNEWQLLLDAAPPAAVLMIGGVIALVRSRRAAE</sequence>
<evidence type="ECO:0000313" key="2">
    <source>
        <dbReference type="EMBL" id="MCE7007627.1"/>
    </source>
</evidence>
<feature type="transmembrane region" description="Helical" evidence="1">
    <location>
        <begin position="104"/>
        <end position="123"/>
    </location>
</feature>
<evidence type="ECO:0000256" key="1">
    <source>
        <dbReference type="SAM" id="Phobius"/>
    </source>
</evidence>
<feature type="transmembrane region" description="Helical" evidence="1">
    <location>
        <begin position="194"/>
        <end position="211"/>
    </location>
</feature>
<dbReference type="RefSeq" id="WP_233729211.1">
    <property type="nucleotide sequence ID" value="NZ_JAJVCN010000003.1"/>
</dbReference>
<protein>
    <recommendedName>
        <fullName evidence="4">ABC transporter permease</fullName>
    </recommendedName>
</protein>
<name>A0ABS8ZJF9_9PSEU</name>
<feature type="transmembrane region" description="Helical" evidence="1">
    <location>
        <begin position="26"/>
        <end position="47"/>
    </location>
</feature>
<keyword evidence="3" id="KW-1185">Reference proteome</keyword>
<comment type="caution">
    <text evidence="2">The sequence shown here is derived from an EMBL/GenBank/DDBJ whole genome shotgun (WGS) entry which is preliminary data.</text>
</comment>
<feature type="transmembrane region" description="Helical" evidence="1">
    <location>
        <begin position="143"/>
        <end position="161"/>
    </location>
</feature>
<evidence type="ECO:0008006" key="4">
    <source>
        <dbReference type="Google" id="ProtNLM"/>
    </source>
</evidence>
<feature type="transmembrane region" description="Helical" evidence="1">
    <location>
        <begin position="73"/>
        <end position="92"/>
    </location>
</feature>
<keyword evidence="1" id="KW-0812">Transmembrane</keyword>
<evidence type="ECO:0000313" key="3">
    <source>
        <dbReference type="Proteomes" id="UP001521150"/>
    </source>
</evidence>
<proteinExistence type="predicted"/>
<feature type="transmembrane region" description="Helical" evidence="1">
    <location>
        <begin position="216"/>
        <end position="240"/>
    </location>
</feature>
<reference evidence="2 3" key="1">
    <citation type="submission" date="2021-12" db="EMBL/GenBank/DDBJ databases">
        <title>Genome sequence of Kibdelosporangium philippinense ATCC 49844.</title>
        <authorList>
            <person name="Fedorov E.A."/>
            <person name="Omeragic M."/>
            <person name="Shalygina K.F."/>
            <person name="Maclea K.S."/>
        </authorList>
    </citation>
    <scope>NUCLEOTIDE SEQUENCE [LARGE SCALE GENOMIC DNA]</scope>
    <source>
        <strain evidence="2 3">ATCC 49844</strain>
    </source>
</reference>
<feature type="transmembrane region" description="Helical" evidence="1">
    <location>
        <begin position="168"/>
        <end position="188"/>
    </location>
</feature>
<organism evidence="2 3">
    <name type="scientific">Kibdelosporangium philippinense</name>
    <dbReference type="NCBI Taxonomy" id="211113"/>
    <lineage>
        <taxon>Bacteria</taxon>
        <taxon>Bacillati</taxon>
        <taxon>Actinomycetota</taxon>
        <taxon>Actinomycetes</taxon>
        <taxon>Pseudonocardiales</taxon>
        <taxon>Pseudonocardiaceae</taxon>
        <taxon>Kibdelosporangium</taxon>
    </lineage>
</organism>
<dbReference type="Proteomes" id="UP001521150">
    <property type="component" value="Unassembled WGS sequence"/>
</dbReference>
<feature type="transmembrane region" description="Helical" evidence="1">
    <location>
        <begin position="246"/>
        <end position="268"/>
    </location>
</feature>
<accession>A0ABS8ZJF9</accession>
<keyword evidence="1" id="KW-1133">Transmembrane helix</keyword>
<keyword evidence="1" id="KW-0472">Membrane</keyword>